<dbReference type="PROSITE" id="PS50943">
    <property type="entry name" value="HTH_CROC1"/>
    <property type="match status" value="1"/>
</dbReference>
<protein>
    <submittedName>
        <fullName evidence="2">Helix-turn-helix domain-containing protein</fullName>
    </submittedName>
</protein>
<name>A0ABV7MVZ8_9HYPH</name>
<feature type="domain" description="HTH cro/C1-type" evidence="1">
    <location>
        <begin position="11"/>
        <end position="65"/>
    </location>
</feature>
<evidence type="ECO:0000259" key="1">
    <source>
        <dbReference type="PROSITE" id="PS50943"/>
    </source>
</evidence>
<dbReference type="InterPro" id="IPR010982">
    <property type="entry name" value="Lambda_DNA-bd_dom_sf"/>
</dbReference>
<dbReference type="Pfam" id="PF01381">
    <property type="entry name" value="HTH_3"/>
    <property type="match status" value="1"/>
</dbReference>
<sequence>MDSISDTLRALRAARALLNLSQEQVAERAGVSRRTVVRIESGGKGIALDAVEKLRLAFEKEGVEFLPSTPERGPGVALRRQNLL</sequence>
<dbReference type="InterPro" id="IPR001387">
    <property type="entry name" value="Cro/C1-type_HTH"/>
</dbReference>
<proteinExistence type="predicted"/>
<comment type="caution">
    <text evidence="2">The sequence shown here is derived from an EMBL/GenBank/DDBJ whole genome shotgun (WGS) entry which is preliminary data.</text>
</comment>
<dbReference type="SUPFAM" id="SSF47413">
    <property type="entry name" value="lambda repressor-like DNA-binding domains"/>
    <property type="match status" value="1"/>
</dbReference>
<evidence type="ECO:0000313" key="2">
    <source>
        <dbReference type="EMBL" id="MFC3326133.1"/>
    </source>
</evidence>
<dbReference type="Gene3D" id="1.10.260.40">
    <property type="entry name" value="lambda repressor-like DNA-binding domains"/>
    <property type="match status" value="1"/>
</dbReference>
<reference evidence="3" key="1">
    <citation type="journal article" date="2019" name="Int. J. Syst. Evol. Microbiol.">
        <title>The Global Catalogue of Microorganisms (GCM) 10K type strain sequencing project: providing services to taxonomists for standard genome sequencing and annotation.</title>
        <authorList>
            <consortium name="The Broad Institute Genomics Platform"/>
            <consortium name="The Broad Institute Genome Sequencing Center for Infectious Disease"/>
            <person name="Wu L."/>
            <person name="Ma J."/>
        </authorList>
    </citation>
    <scope>NUCLEOTIDE SEQUENCE [LARGE SCALE GENOMIC DNA]</scope>
    <source>
        <strain evidence="3">ICMP 19515</strain>
    </source>
</reference>
<evidence type="ECO:0000313" key="3">
    <source>
        <dbReference type="Proteomes" id="UP001595648"/>
    </source>
</evidence>
<dbReference type="EMBL" id="JBHRVD010000001">
    <property type="protein sequence ID" value="MFC3326133.1"/>
    <property type="molecule type" value="Genomic_DNA"/>
</dbReference>
<dbReference type="Proteomes" id="UP001595648">
    <property type="component" value="Unassembled WGS sequence"/>
</dbReference>
<accession>A0ABV7MVZ8</accession>
<dbReference type="SMART" id="SM00530">
    <property type="entry name" value="HTH_XRE"/>
    <property type="match status" value="1"/>
</dbReference>
<gene>
    <name evidence="2" type="ORF">ACFOJ9_30940</name>
</gene>
<dbReference type="CDD" id="cd00093">
    <property type="entry name" value="HTH_XRE"/>
    <property type="match status" value="1"/>
</dbReference>
<organism evidence="2 3">
    <name type="scientific">Mesorhizobium cantuariense</name>
    <dbReference type="NCBI Taxonomy" id="1300275"/>
    <lineage>
        <taxon>Bacteria</taxon>
        <taxon>Pseudomonadati</taxon>
        <taxon>Pseudomonadota</taxon>
        <taxon>Alphaproteobacteria</taxon>
        <taxon>Hyphomicrobiales</taxon>
        <taxon>Phyllobacteriaceae</taxon>
        <taxon>Mesorhizobium</taxon>
    </lineage>
</organism>
<keyword evidence="3" id="KW-1185">Reference proteome</keyword>
<dbReference type="RefSeq" id="WP_378984732.1">
    <property type="nucleotide sequence ID" value="NZ_JBHRVD010000001.1"/>
</dbReference>